<dbReference type="PROSITE" id="PS50206">
    <property type="entry name" value="RHODANESE_3"/>
    <property type="match status" value="1"/>
</dbReference>
<dbReference type="EMBL" id="VFQE01000001">
    <property type="protein sequence ID" value="TQN40979.1"/>
    <property type="molecule type" value="Genomic_DNA"/>
</dbReference>
<keyword evidence="2" id="KW-0808">Transferase</keyword>
<protein>
    <submittedName>
        <fullName evidence="2">Rhodanese-related sulfurtransferase</fullName>
    </submittedName>
</protein>
<dbReference type="RefSeq" id="WP_142023779.1">
    <property type="nucleotide sequence ID" value="NZ_VFQE01000001.1"/>
</dbReference>
<organism evidence="2 3">
    <name type="scientific">Blastococcus colisei</name>
    <dbReference type="NCBI Taxonomy" id="1564162"/>
    <lineage>
        <taxon>Bacteria</taxon>
        <taxon>Bacillati</taxon>
        <taxon>Actinomycetota</taxon>
        <taxon>Actinomycetes</taxon>
        <taxon>Geodermatophilales</taxon>
        <taxon>Geodermatophilaceae</taxon>
        <taxon>Blastococcus</taxon>
    </lineage>
</organism>
<dbReference type="InterPro" id="IPR001763">
    <property type="entry name" value="Rhodanese-like_dom"/>
</dbReference>
<evidence type="ECO:0000313" key="2">
    <source>
        <dbReference type="EMBL" id="TQN40979.1"/>
    </source>
</evidence>
<gene>
    <name evidence="2" type="ORF">FHU33_0331</name>
</gene>
<dbReference type="InterPro" id="IPR036873">
    <property type="entry name" value="Rhodanese-like_dom_sf"/>
</dbReference>
<proteinExistence type="predicted"/>
<comment type="caution">
    <text evidence="2">The sequence shown here is derived from an EMBL/GenBank/DDBJ whole genome shotgun (WGS) entry which is preliminary data.</text>
</comment>
<accession>A0A543PA83</accession>
<dbReference type="AlphaFoldDB" id="A0A543PA83"/>
<dbReference type="Pfam" id="PF00581">
    <property type="entry name" value="Rhodanese"/>
    <property type="match status" value="1"/>
</dbReference>
<reference evidence="2 3" key="1">
    <citation type="submission" date="2019-06" db="EMBL/GenBank/DDBJ databases">
        <title>Sequencing the genomes of 1000 actinobacteria strains.</title>
        <authorList>
            <person name="Klenk H.-P."/>
        </authorList>
    </citation>
    <scope>NUCLEOTIDE SEQUENCE [LARGE SCALE GENOMIC DNA]</scope>
    <source>
        <strain evidence="2 3">DSM 46837</strain>
    </source>
</reference>
<dbReference type="OrthoDB" id="4828183at2"/>
<dbReference type="SUPFAM" id="SSF52821">
    <property type="entry name" value="Rhodanese/Cell cycle control phosphatase"/>
    <property type="match status" value="1"/>
</dbReference>
<feature type="domain" description="Rhodanese" evidence="1">
    <location>
        <begin position="36"/>
        <end position="134"/>
    </location>
</feature>
<dbReference type="GO" id="GO:0016740">
    <property type="term" value="F:transferase activity"/>
    <property type="evidence" value="ECO:0007669"/>
    <property type="project" value="UniProtKB-KW"/>
</dbReference>
<keyword evidence="3" id="KW-1185">Reference proteome</keyword>
<dbReference type="SMART" id="SM00450">
    <property type="entry name" value="RHOD"/>
    <property type="match status" value="1"/>
</dbReference>
<sequence>MGREDRQSGARTIDELLEQVRGRIDRVGPGEAASRLAEGALLIDTRPLEQRDRDGEVPGAVVVDRNVLEWRLDPASPYRLPEVSGYDREVIVLCNQGFSSSLVADTLRSLGLRRAVDVVGGFEAWAAAGLPVLPPGGRRDVGV</sequence>
<name>A0A543PA83_9ACTN</name>
<evidence type="ECO:0000313" key="3">
    <source>
        <dbReference type="Proteomes" id="UP000319865"/>
    </source>
</evidence>
<dbReference type="Proteomes" id="UP000319865">
    <property type="component" value="Unassembled WGS sequence"/>
</dbReference>
<dbReference type="Gene3D" id="3.40.250.10">
    <property type="entry name" value="Rhodanese-like domain"/>
    <property type="match status" value="1"/>
</dbReference>
<evidence type="ECO:0000259" key="1">
    <source>
        <dbReference type="PROSITE" id="PS50206"/>
    </source>
</evidence>